<protein>
    <recommendedName>
        <fullName evidence="5">ER membrane protein complex subunit 2</fullName>
    </recommendedName>
</protein>
<evidence type="ECO:0000256" key="2">
    <source>
        <dbReference type="SAM" id="SignalP"/>
    </source>
</evidence>
<accession>A0AAD2GED3</accession>
<feature type="region of interest" description="Disordered" evidence="1">
    <location>
        <begin position="94"/>
        <end position="119"/>
    </location>
</feature>
<dbReference type="AlphaFoldDB" id="A0AAD2GED3"/>
<dbReference type="EMBL" id="CAKOGP040002425">
    <property type="protein sequence ID" value="CAJ1969718.1"/>
    <property type="molecule type" value="Genomic_DNA"/>
</dbReference>
<feature type="compositionally biased region" description="Basic and acidic residues" evidence="1">
    <location>
        <begin position="47"/>
        <end position="57"/>
    </location>
</feature>
<proteinExistence type="predicted"/>
<keyword evidence="4" id="KW-1185">Reference proteome</keyword>
<feature type="region of interest" description="Disordered" evidence="1">
    <location>
        <begin position="40"/>
        <end position="81"/>
    </location>
</feature>
<keyword evidence="2" id="KW-0732">Signal</keyword>
<feature type="signal peptide" evidence="2">
    <location>
        <begin position="1"/>
        <end position="23"/>
    </location>
</feature>
<evidence type="ECO:0000313" key="4">
    <source>
        <dbReference type="Proteomes" id="UP001295423"/>
    </source>
</evidence>
<organism evidence="3 4">
    <name type="scientific">Cylindrotheca closterium</name>
    <dbReference type="NCBI Taxonomy" id="2856"/>
    <lineage>
        <taxon>Eukaryota</taxon>
        <taxon>Sar</taxon>
        <taxon>Stramenopiles</taxon>
        <taxon>Ochrophyta</taxon>
        <taxon>Bacillariophyta</taxon>
        <taxon>Bacillariophyceae</taxon>
        <taxon>Bacillariophycidae</taxon>
        <taxon>Bacillariales</taxon>
        <taxon>Bacillariaceae</taxon>
        <taxon>Cylindrotheca</taxon>
    </lineage>
</organism>
<feature type="region of interest" description="Disordered" evidence="1">
    <location>
        <begin position="306"/>
        <end position="339"/>
    </location>
</feature>
<dbReference type="Proteomes" id="UP001295423">
    <property type="component" value="Unassembled WGS sequence"/>
</dbReference>
<evidence type="ECO:0000256" key="1">
    <source>
        <dbReference type="SAM" id="MobiDB-lite"/>
    </source>
</evidence>
<feature type="compositionally biased region" description="Basic and acidic residues" evidence="1">
    <location>
        <begin position="107"/>
        <end position="119"/>
    </location>
</feature>
<feature type="chain" id="PRO_5041971707" description="ER membrane protein complex subunit 2" evidence="2">
    <location>
        <begin position="24"/>
        <end position="339"/>
    </location>
</feature>
<reference evidence="3" key="1">
    <citation type="submission" date="2023-08" db="EMBL/GenBank/DDBJ databases">
        <authorList>
            <person name="Audoor S."/>
            <person name="Bilcke G."/>
        </authorList>
    </citation>
    <scope>NUCLEOTIDE SEQUENCE</scope>
</reference>
<gene>
    <name evidence="3" type="ORF">CYCCA115_LOCUS23852</name>
</gene>
<name>A0AAD2GED3_9STRA</name>
<sequence length="339" mass="38473">MIMNKFRALVPVLMFIHYNSVSSFSLARYPQIAKNQRASVFPLNQEQRNDDNANSKESEDDDVNDDVNGANNDDIKLENDFDVDQEIKDRISLIRQQSPMSSQGDHSSTKNDSDSKEDVAAGAVVPLPEPNTGASHMISEKEEASFRKQERELLYELLKGDAAVAKLRRLWFSERGPEVEAQLHVAEACIGKGSPEDWAKAELVLLGLVAKDPTFLEPFVRLSKLYTLQGRFADSHQICLALVDLCPWHYVLLETMVVNTMVLEHNQDLKSWASKRLPPPSHTEKRSAWVKQAIADSIRLEEESSLLRMEHKRRQNGQEDNLESDGSKRSDDNQSQDWQ</sequence>
<comment type="caution">
    <text evidence="3">The sequence shown here is derived from an EMBL/GenBank/DDBJ whole genome shotgun (WGS) entry which is preliminary data.</text>
</comment>
<feature type="compositionally biased region" description="Polar residues" evidence="1">
    <location>
        <begin position="94"/>
        <end position="106"/>
    </location>
</feature>
<evidence type="ECO:0000313" key="3">
    <source>
        <dbReference type="EMBL" id="CAJ1969718.1"/>
    </source>
</evidence>
<evidence type="ECO:0008006" key="5">
    <source>
        <dbReference type="Google" id="ProtNLM"/>
    </source>
</evidence>